<evidence type="ECO:0000313" key="3">
    <source>
        <dbReference type="EMBL" id="CAG9321663.1"/>
    </source>
</evidence>
<feature type="coiled-coil region" evidence="1">
    <location>
        <begin position="550"/>
        <end position="577"/>
    </location>
</feature>
<keyword evidence="1" id="KW-0175">Coiled coil</keyword>
<feature type="compositionally biased region" description="Low complexity" evidence="2">
    <location>
        <begin position="892"/>
        <end position="902"/>
    </location>
</feature>
<feature type="coiled-coil region" evidence="1">
    <location>
        <begin position="799"/>
        <end position="882"/>
    </location>
</feature>
<evidence type="ECO:0000256" key="1">
    <source>
        <dbReference type="SAM" id="Coils"/>
    </source>
</evidence>
<feature type="coiled-coil region" evidence="1">
    <location>
        <begin position="442"/>
        <end position="497"/>
    </location>
</feature>
<feature type="coiled-coil region" evidence="1">
    <location>
        <begin position="192"/>
        <end position="254"/>
    </location>
</feature>
<sequence>MENSETQRSIRSKVCKIKKFVQDLLSRSNEIEKSSIEVLMQNLIVLEYLVGSQQGSNQDEVDSLQKSFENFKSETKEREKQLKLQVDHYKHKLETEKDQYRKRITEFETKIGAANSRKSENLARKSTQHNLAISSIEEVFRSKSFEEEKHQIENAEASQDSPFPIISQELISNEQLMLNFNEEKFAAISEEKDAIRALLNESRVKISKLEEENYTLTTKYDEFRLRNFDLKHKIESSNAELAKLKADFEDYKKSSEYREKHWQAQVEKKSHQFETVMSKMQSLNQRLAFTKQELDDAQKVLTERMKEIDTEKNLKEKVTNELVVGNKKIVELKDSITDLCLKFRDEQREAEKMQKDLVHKLTTEHSLEISNLTKNYSEEIEKIKAVTEERINEIKDRARSNEENMKNYFKQRIEDYRKWYDKALAEKSEELSQEEKFHYSQKVSLSKEVSILKQKIENLENENSALNYKCQDREKLCKSIESEYLELKEKYSELKENEAQFRFKNQSIIAKTTEKITSIQAEVEERIQHELSKAKSAYKAKSKILKEKCKERIESLAQRHNDDIKKLQDIYKAEKNTLFSIIVGKEKEMVAKEIECENKCQEILKEAEIKKEKSIRNLKEKMRKKKEKLKEEKKELEEIIKKKTEEISLISGKESQKVIQELSEIHAKEIKRILEDSKRELEMKEELYKKNENLIRSAYDSQVEELRNLLESLNIESHSKEIKLLEHENHSKKEIENMFSDLKVANYQNSELKAKIIELNSEIHSLKYPEIKTTEKFIQTDPEPEKCESEVLKRQRAVINKCQSKIEYLENSMQKMTQTMQANYDKSREKCSILSAQLKQKESELSEIQNFQKEALKKDEIIAKLEKELKSMRKQLMSHENDLNFLFSSANTSASSKSRTSSYGAGRPQTPKVVQRRKTTISRNFSPANKLSLTLTSFD</sequence>
<evidence type="ECO:0000313" key="4">
    <source>
        <dbReference type="Proteomes" id="UP001162131"/>
    </source>
</evidence>
<keyword evidence="4" id="KW-1185">Reference proteome</keyword>
<feature type="coiled-coil region" evidence="1">
    <location>
        <begin position="369"/>
        <end position="411"/>
    </location>
</feature>
<accession>A0AAU9JDK9</accession>
<proteinExistence type="predicted"/>
<protein>
    <submittedName>
        <fullName evidence="3">Uncharacterized protein</fullName>
    </submittedName>
</protein>
<feature type="region of interest" description="Disordered" evidence="2">
    <location>
        <begin position="892"/>
        <end position="921"/>
    </location>
</feature>
<comment type="caution">
    <text evidence="3">The sequence shown here is derived from an EMBL/GenBank/DDBJ whole genome shotgun (WGS) entry which is preliminary data.</text>
</comment>
<feature type="coiled-coil region" evidence="1">
    <location>
        <begin position="280"/>
        <end position="311"/>
    </location>
</feature>
<dbReference type="AlphaFoldDB" id="A0AAU9JDK9"/>
<name>A0AAU9JDK9_9CILI</name>
<evidence type="ECO:0000256" key="2">
    <source>
        <dbReference type="SAM" id="MobiDB-lite"/>
    </source>
</evidence>
<gene>
    <name evidence="3" type="ORF">BSTOLATCC_MIC28938</name>
</gene>
<dbReference type="Proteomes" id="UP001162131">
    <property type="component" value="Unassembled WGS sequence"/>
</dbReference>
<organism evidence="3 4">
    <name type="scientific">Blepharisma stoltei</name>
    <dbReference type="NCBI Taxonomy" id="1481888"/>
    <lineage>
        <taxon>Eukaryota</taxon>
        <taxon>Sar</taxon>
        <taxon>Alveolata</taxon>
        <taxon>Ciliophora</taxon>
        <taxon>Postciliodesmatophora</taxon>
        <taxon>Heterotrichea</taxon>
        <taxon>Heterotrichida</taxon>
        <taxon>Blepharismidae</taxon>
        <taxon>Blepharisma</taxon>
    </lineage>
</organism>
<feature type="coiled-coil region" evidence="1">
    <location>
        <begin position="79"/>
        <end position="110"/>
    </location>
</feature>
<feature type="coiled-coil region" evidence="1">
    <location>
        <begin position="604"/>
        <end position="762"/>
    </location>
</feature>
<reference evidence="3" key="1">
    <citation type="submission" date="2021-09" db="EMBL/GenBank/DDBJ databases">
        <authorList>
            <consortium name="AG Swart"/>
            <person name="Singh M."/>
            <person name="Singh A."/>
            <person name="Seah K."/>
            <person name="Emmerich C."/>
        </authorList>
    </citation>
    <scope>NUCLEOTIDE SEQUENCE</scope>
    <source>
        <strain evidence="3">ATCC30299</strain>
    </source>
</reference>
<dbReference type="EMBL" id="CAJZBQ010000028">
    <property type="protein sequence ID" value="CAG9321663.1"/>
    <property type="molecule type" value="Genomic_DNA"/>
</dbReference>